<dbReference type="GO" id="GO:0005615">
    <property type="term" value="C:extracellular space"/>
    <property type="evidence" value="ECO:0007669"/>
    <property type="project" value="InterPro"/>
</dbReference>
<organism evidence="6 7">
    <name type="scientific">Pinctada imbricata</name>
    <name type="common">Atlantic pearl-oyster</name>
    <name type="synonym">Pinctada martensii</name>
    <dbReference type="NCBI Taxonomy" id="66713"/>
    <lineage>
        <taxon>Eukaryota</taxon>
        <taxon>Metazoa</taxon>
        <taxon>Spiralia</taxon>
        <taxon>Lophotrochozoa</taxon>
        <taxon>Mollusca</taxon>
        <taxon>Bivalvia</taxon>
        <taxon>Autobranchia</taxon>
        <taxon>Pteriomorphia</taxon>
        <taxon>Pterioida</taxon>
        <taxon>Pterioidea</taxon>
        <taxon>Pteriidae</taxon>
        <taxon>Pinctada</taxon>
    </lineage>
</organism>
<name>A0AA89C5Q5_PINIB</name>
<dbReference type="InterPro" id="IPR047565">
    <property type="entry name" value="Alpha-macroglob_thiol-ester_cl"/>
</dbReference>
<dbReference type="InterPro" id="IPR036595">
    <property type="entry name" value="A-macroglobulin_rcpt-bd_sf"/>
</dbReference>
<evidence type="ECO:0000313" key="7">
    <source>
        <dbReference type="Proteomes" id="UP001186944"/>
    </source>
</evidence>
<dbReference type="InterPro" id="IPR041813">
    <property type="entry name" value="A2M_TED"/>
</dbReference>
<dbReference type="InterPro" id="IPR009048">
    <property type="entry name" value="A-macroglobulin_rcpt-bd"/>
</dbReference>
<dbReference type="Gene3D" id="2.20.130.20">
    <property type="match status" value="1"/>
</dbReference>
<reference evidence="6" key="1">
    <citation type="submission" date="2019-08" db="EMBL/GenBank/DDBJ databases">
        <title>The improved chromosome-level genome for the pearl oyster Pinctada fucata martensii using PacBio sequencing and Hi-C.</title>
        <authorList>
            <person name="Zheng Z."/>
        </authorList>
    </citation>
    <scope>NUCLEOTIDE SEQUENCE</scope>
    <source>
        <strain evidence="6">ZZ-2019</strain>
        <tissue evidence="6">Adductor muscle</tissue>
    </source>
</reference>
<dbReference type="InterPro" id="IPR013783">
    <property type="entry name" value="Ig-like_fold"/>
</dbReference>
<dbReference type="GO" id="GO:0004866">
    <property type="term" value="F:endopeptidase inhibitor activity"/>
    <property type="evidence" value="ECO:0007669"/>
    <property type="project" value="InterPro"/>
</dbReference>
<dbReference type="SUPFAM" id="SSF49410">
    <property type="entry name" value="Alpha-macroglobulin receptor domain"/>
    <property type="match status" value="1"/>
</dbReference>
<dbReference type="Gene3D" id="2.60.40.690">
    <property type="entry name" value="Alpha-macroglobulin, receptor-binding domain"/>
    <property type="match status" value="1"/>
</dbReference>
<feature type="domain" description="Alpha-macroglobulin receptor-binding" evidence="5">
    <location>
        <begin position="719"/>
        <end position="804"/>
    </location>
</feature>
<keyword evidence="3" id="KW-1015">Disulfide bond</keyword>
<feature type="domain" description="Alpha-2-macroglobulin" evidence="4">
    <location>
        <begin position="96"/>
        <end position="187"/>
    </location>
</feature>
<proteinExistence type="predicted"/>
<dbReference type="SMART" id="SM01360">
    <property type="entry name" value="A2M"/>
    <property type="match status" value="1"/>
</dbReference>
<keyword evidence="2" id="KW-0882">Thioester bond</keyword>
<dbReference type="Proteomes" id="UP001186944">
    <property type="component" value="Unassembled WGS sequence"/>
</dbReference>
<evidence type="ECO:0000256" key="2">
    <source>
        <dbReference type="ARBA" id="ARBA00022966"/>
    </source>
</evidence>
<comment type="caution">
    <text evidence="6">The sequence shown here is derived from an EMBL/GenBank/DDBJ whole genome shotgun (WGS) entry which is preliminary data.</text>
</comment>
<evidence type="ECO:0000256" key="3">
    <source>
        <dbReference type="ARBA" id="ARBA00023157"/>
    </source>
</evidence>
<dbReference type="Pfam" id="PF07678">
    <property type="entry name" value="TED_complement"/>
    <property type="match status" value="1"/>
</dbReference>
<dbReference type="Gene3D" id="2.60.120.1540">
    <property type="match status" value="1"/>
</dbReference>
<dbReference type="InterPro" id="IPR008930">
    <property type="entry name" value="Terpenoid_cyclase/PrenylTrfase"/>
</dbReference>
<dbReference type="Gene3D" id="2.60.40.10">
    <property type="entry name" value="Immunoglobulins"/>
    <property type="match status" value="1"/>
</dbReference>
<dbReference type="Gene3D" id="1.50.10.20">
    <property type="match status" value="1"/>
</dbReference>
<dbReference type="InterPro" id="IPR001599">
    <property type="entry name" value="Macroglobln_a2"/>
</dbReference>
<protein>
    <submittedName>
        <fullName evidence="6">Uncharacterized protein</fullName>
    </submittedName>
</protein>
<dbReference type="InterPro" id="IPR011626">
    <property type="entry name" value="Alpha-macroglobulin_TED"/>
</dbReference>
<evidence type="ECO:0000259" key="5">
    <source>
        <dbReference type="SMART" id="SM01361"/>
    </source>
</evidence>
<keyword evidence="1" id="KW-0732">Signal</keyword>
<accession>A0AA89C5Q5</accession>
<evidence type="ECO:0000256" key="1">
    <source>
        <dbReference type="ARBA" id="ARBA00022729"/>
    </source>
</evidence>
<dbReference type="InterPro" id="IPR019742">
    <property type="entry name" value="MacrogloblnA2_CS"/>
</dbReference>
<evidence type="ECO:0000313" key="6">
    <source>
        <dbReference type="EMBL" id="KAK3100462.1"/>
    </source>
</evidence>
<dbReference type="InterPro" id="IPR050473">
    <property type="entry name" value="A2M/Complement_sys"/>
</dbReference>
<dbReference type="SUPFAM" id="SSF48239">
    <property type="entry name" value="Terpenoid cyclases/Protein prenyltransferases"/>
    <property type="match status" value="1"/>
</dbReference>
<dbReference type="Pfam" id="PF00207">
    <property type="entry name" value="A2M"/>
    <property type="match status" value="1"/>
</dbReference>
<dbReference type="CDD" id="cd02897">
    <property type="entry name" value="A2M_2"/>
    <property type="match status" value="1"/>
</dbReference>
<evidence type="ECO:0000259" key="4">
    <source>
        <dbReference type="SMART" id="SM01360"/>
    </source>
</evidence>
<dbReference type="Pfam" id="PF07677">
    <property type="entry name" value="A2M_recep"/>
    <property type="match status" value="1"/>
</dbReference>
<dbReference type="PROSITE" id="PS00477">
    <property type="entry name" value="ALPHA_2_MACROGLOBULIN"/>
    <property type="match status" value="1"/>
</dbReference>
<dbReference type="EMBL" id="VSWD01000006">
    <property type="protein sequence ID" value="KAK3100462.1"/>
    <property type="molecule type" value="Genomic_DNA"/>
</dbReference>
<dbReference type="AlphaFoldDB" id="A0AA89C5Q5"/>
<dbReference type="SMART" id="SM01419">
    <property type="entry name" value="Thiol-ester_cl"/>
    <property type="match status" value="1"/>
</dbReference>
<keyword evidence="7" id="KW-1185">Reference proteome</keyword>
<dbReference type="SMART" id="SM01361">
    <property type="entry name" value="A2M_recep"/>
    <property type="match status" value="1"/>
</dbReference>
<dbReference type="PANTHER" id="PTHR11412">
    <property type="entry name" value="MACROGLOBULIN / COMPLEMENT"/>
    <property type="match status" value="1"/>
</dbReference>
<sequence>MAFLRSPRIKLTPLRLPSITTVTFPSSTFNSWAPRGSRMRMMSHAIAFSPGAIAPDVLPFVPDSNKTPVHEIDLGFNVGLLPDIDATQKRLEFPKTWIWDSVYIHKSNTAVYEKSLPDTITSWVTTGFSIHDSEGIGLIPIANEIRVVKDFYIDIIPPASASVGSTMAVRVTVYNYLPKELTVMFMLIFGGKRSTVSRDVSSGGSNAVYMDAKVTKGMKDYNKVTVVAYDMGRFQMLDYVQKDVFVKLPGIEREYSLPKMVILDSNGQYSKSVPLSYPKSMIDGSVRVYFTVTGDVMAQSIQGLESLIRLPCGCGEQTMMYLAPNIYVLNYLHATKQLKDDFERKALSYINKGIDRQLNWRRNDGSFSVWGNRDNQGSTWLTAFVLTCFHQAQKYIYIEESIFEGALDWLLKTQNSDGSFSEGRRVIHYDMKGGVHASRVTLAAYVLLTLIENDDIPRLELSTKQAKNKAIQYILSKRTSLYRNKHGLALTAFALQKSGHSTEARELYLKLENMAQKHDGYLYWTYGLQKKWPKSSNLFKDNPNPRASPIDIETTSYALLYLSEKGNVGKGSMILKWLVSQRNPTGGFSSTQDTVVSLYALSEFVVMEQNGNKVKSNLNLTIIPKDKAGSAIGNLAFTVNTTNRLLIQQSQEFESKIQEVEIRGKGFGFAIVDIVVQYNAEAVSSGAFYKLSAKVPKGKETFDSITVNVCVSRTGVQSNGMSVVEVGVPSGFKGDISKTANNNPRYLKHIEPGFDKVVLYFEKIAGKTCFDVTAGRVDKVTQSESMPIVAYDYYEPGIQGMTNYTSGVLEQMSICDVCKECGVCQQRVRYLLQAKLFLN</sequence>
<gene>
    <name evidence="6" type="ORF">FSP39_020445</name>
</gene>
<dbReference type="PANTHER" id="PTHR11412:SF136">
    <property type="entry name" value="CD109 ANTIGEN"/>
    <property type="match status" value="1"/>
</dbReference>